<proteinExistence type="predicted"/>
<gene>
    <name evidence="2" type="ORF">EV663_10873</name>
</gene>
<dbReference type="InterPro" id="IPR002477">
    <property type="entry name" value="Peptidoglycan-bd-like"/>
</dbReference>
<dbReference type="Proteomes" id="UP000295050">
    <property type="component" value="Unassembled WGS sequence"/>
</dbReference>
<accession>A0A4R2RNE0</accession>
<keyword evidence="3" id="KW-1185">Reference proteome</keyword>
<evidence type="ECO:0000313" key="3">
    <source>
        <dbReference type="Proteomes" id="UP000295050"/>
    </source>
</evidence>
<name>A0A4R2RNE0_9RHOB</name>
<dbReference type="EMBL" id="SLXU01000008">
    <property type="protein sequence ID" value="TCP60715.1"/>
    <property type="molecule type" value="Genomic_DNA"/>
</dbReference>
<reference evidence="2 3" key="1">
    <citation type="submission" date="2019-03" db="EMBL/GenBank/DDBJ databases">
        <title>Genomic Encyclopedia of Type Strains, Phase IV (KMG-IV): sequencing the most valuable type-strain genomes for metagenomic binning, comparative biology and taxonomic classification.</title>
        <authorList>
            <person name="Goeker M."/>
        </authorList>
    </citation>
    <scope>NUCLEOTIDE SEQUENCE [LARGE SCALE GENOMIC DNA]</scope>
    <source>
        <strain evidence="2 3">DSM 24766</strain>
    </source>
</reference>
<dbReference type="AlphaFoldDB" id="A0A4R2RNE0"/>
<protein>
    <submittedName>
        <fullName evidence="2">Putative peptidoglycan binding protein</fullName>
    </submittedName>
</protein>
<dbReference type="InterPro" id="IPR036366">
    <property type="entry name" value="PGBDSf"/>
</dbReference>
<feature type="domain" description="Peptidoglycan binding-like" evidence="1">
    <location>
        <begin position="86"/>
        <end position="131"/>
    </location>
</feature>
<dbReference type="Pfam" id="PF01471">
    <property type="entry name" value="PG_binding_1"/>
    <property type="match status" value="1"/>
</dbReference>
<dbReference type="InterPro" id="IPR036365">
    <property type="entry name" value="PGBD-like_sf"/>
</dbReference>
<organism evidence="2 3">
    <name type="scientific">Rhodovulum bhavnagarense</name>
    <dbReference type="NCBI Taxonomy" id="992286"/>
    <lineage>
        <taxon>Bacteria</taxon>
        <taxon>Pseudomonadati</taxon>
        <taxon>Pseudomonadota</taxon>
        <taxon>Alphaproteobacteria</taxon>
        <taxon>Rhodobacterales</taxon>
        <taxon>Paracoccaceae</taxon>
        <taxon>Rhodovulum</taxon>
    </lineage>
</organism>
<dbReference type="SUPFAM" id="SSF47090">
    <property type="entry name" value="PGBD-like"/>
    <property type="match status" value="1"/>
</dbReference>
<sequence>MAASGPRRRHLGGNSVKPKHVLVACLVAGLAVIPAPRAVAQNDRVVIIGGPKAREIARERLKDRNKTVVVRPATPVIAPEVVAVNREIQAALNHFGFSAGVVDGVIGQNTRNAISQYQAFMGYPITGVLSPYEQDFLVTSYHRALAGGAVTAQVAASSPMGMRGLLKTYQQELAAGGLGTVAATPQAAQVAPPAPAPAVAVPAAPAVAAPVAPVAPTLAIPNFMVQGTGPSLTSHCASVTMRTNAGGGMTVLADMTDPAFALNEQFCLARGQAVAQGQDLARKVAGLSPDQVAAQCDGLGPLLADHVAGLSVQSPDAVLQGVNAFVQNSGMPPGQLAGTAKICLSVGYDRESMDVAIGSALLMVALGERVYAELVGHHLGQGFGVTPRPDLALGWYDIALGALETGAIPVFAPDQPERSALIRAAANQLVGRGGAGASQGIAQPTGVPNFGIPN</sequence>
<evidence type="ECO:0000313" key="2">
    <source>
        <dbReference type="EMBL" id="TCP60715.1"/>
    </source>
</evidence>
<dbReference type="Gene3D" id="1.10.101.10">
    <property type="entry name" value="PGBD-like superfamily/PGBD"/>
    <property type="match status" value="1"/>
</dbReference>
<comment type="caution">
    <text evidence="2">The sequence shown here is derived from an EMBL/GenBank/DDBJ whole genome shotgun (WGS) entry which is preliminary data.</text>
</comment>
<evidence type="ECO:0000259" key="1">
    <source>
        <dbReference type="Pfam" id="PF01471"/>
    </source>
</evidence>